<feature type="domain" description="Glycosyltransferase 2-like" evidence="1">
    <location>
        <begin position="8"/>
        <end position="167"/>
    </location>
</feature>
<dbReference type="Proteomes" id="UP000034320">
    <property type="component" value="Unassembled WGS sequence"/>
</dbReference>
<reference evidence="2 3" key="1">
    <citation type="journal article" date="2015" name="Nature">
        <title>rRNA introns, odd ribosomes, and small enigmatic genomes across a large radiation of phyla.</title>
        <authorList>
            <person name="Brown C.T."/>
            <person name="Hug L.A."/>
            <person name="Thomas B.C."/>
            <person name="Sharon I."/>
            <person name="Castelle C.J."/>
            <person name="Singh A."/>
            <person name="Wilkins M.J."/>
            <person name="Williams K.H."/>
            <person name="Banfield J.F."/>
        </authorList>
    </citation>
    <scope>NUCLEOTIDE SEQUENCE [LARGE SCALE GENOMIC DNA]</scope>
</reference>
<sequence>MWQKKKISVILPTYNEKLSIKKSIRDLEKLKIIDEIIVVNNNAIEGTSGEVRQTIASEIFEPRQGYGAAIRRGLSQAGGDYLIISEPDGTFVARDIYKFLSYAADFEVVLGTRTTNSLIWEGANMGFFLKWGNYLVGKLTEVLFNTTQLTDAGCTYRLIKRPVYRKIKGSFSGFGSDFGLEMLLVIIQKGIPFIQIPVNYRQRVGESSVTGNPLQALLLGLQMVLLILRKRFIK</sequence>
<evidence type="ECO:0000313" key="2">
    <source>
        <dbReference type="EMBL" id="KKS45891.1"/>
    </source>
</evidence>
<dbReference type="InterPro" id="IPR029044">
    <property type="entry name" value="Nucleotide-diphossugar_trans"/>
</dbReference>
<evidence type="ECO:0000259" key="1">
    <source>
        <dbReference type="Pfam" id="PF00535"/>
    </source>
</evidence>
<proteinExistence type="predicted"/>
<dbReference type="Pfam" id="PF00535">
    <property type="entry name" value="Glycos_transf_2"/>
    <property type="match status" value="1"/>
</dbReference>
<dbReference type="InterPro" id="IPR001173">
    <property type="entry name" value="Glyco_trans_2-like"/>
</dbReference>
<name>A0A0G1BHW3_9BACT</name>
<dbReference type="EMBL" id="LCDD01000026">
    <property type="protein sequence ID" value="KKS45891.1"/>
    <property type="molecule type" value="Genomic_DNA"/>
</dbReference>
<dbReference type="CDD" id="cd04179">
    <property type="entry name" value="DPM_DPG-synthase_like"/>
    <property type="match status" value="1"/>
</dbReference>
<dbReference type="AlphaFoldDB" id="A0A0G1BHW3"/>
<evidence type="ECO:0000313" key="3">
    <source>
        <dbReference type="Proteomes" id="UP000034320"/>
    </source>
</evidence>
<dbReference type="PANTHER" id="PTHR48090">
    <property type="entry name" value="UNDECAPRENYL-PHOSPHATE 4-DEOXY-4-FORMAMIDO-L-ARABINOSE TRANSFERASE-RELATED"/>
    <property type="match status" value="1"/>
</dbReference>
<dbReference type="Gene3D" id="3.90.550.10">
    <property type="entry name" value="Spore Coat Polysaccharide Biosynthesis Protein SpsA, Chain A"/>
    <property type="match status" value="1"/>
</dbReference>
<keyword evidence="2" id="KW-0808">Transferase</keyword>
<gene>
    <name evidence="2" type="ORF">UV09_C0026G0003</name>
</gene>
<dbReference type="PANTHER" id="PTHR48090:SF7">
    <property type="entry name" value="RFBJ PROTEIN"/>
    <property type="match status" value="1"/>
</dbReference>
<accession>A0A0G1BHW3</accession>
<protein>
    <submittedName>
        <fullName evidence="2">Glycosyl transferase, family 2</fullName>
    </submittedName>
</protein>
<dbReference type="SUPFAM" id="SSF53448">
    <property type="entry name" value="Nucleotide-diphospho-sugar transferases"/>
    <property type="match status" value="1"/>
</dbReference>
<dbReference type="GO" id="GO:0016740">
    <property type="term" value="F:transferase activity"/>
    <property type="evidence" value="ECO:0007669"/>
    <property type="project" value="UniProtKB-KW"/>
</dbReference>
<comment type="caution">
    <text evidence="2">The sequence shown here is derived from an EMBL/GenBank/DDBJ whole genome shotgun (WGS) entry which is preliminary data.</text>
</comment>
<dbReference type="InterPro" id="IPR050256">
    <property type="entry name" value="Glycosyltransferase_2"/>
</dbReference>
<organism evidence="2 3">
    <name type="scientific">Candidatus Gottesmanbacteria bacterium GW2011_GWA2_42_18</name>
    <dbReference type="NCBI Taxonomy" id="1618442"/>
    <lineage>
        <taxon>Bacteria</taxon>
        <taxon>Candidatus Gottesmaniibacteriota</taxon>
    </lineage>
</organism>